<dbReference type="RefSeq" id="WP_169662900.1">
    <property type="nucleotide sequence ID" value="NZ_CP076132.1"/>
</dbReference>
<dbReference type="InterPro" id="IPR018060">
    <property type="entry name" value="HTH_AraC"/>
</dbReference>
<evidence type="ECO:0000256" key="2">
    <source>
        <dbReference type="ARBA" id="ARBA00023125"/>
    </source>
</evidence>
<dbReference type="Proteomes" id="UP000678679">
    <property type="component" value="Chromosome 1"/>
</dbReference>
<keyword evidence="1" id="KW-0805">Transcription regulation</keyword>
<keyword evidence="6" id="KW-1185">Reference proteome</keyword>
<dbReference type="PROSITE" id="PS01124">
    <property type="entry name" value="HTH_ARAC_FAMILY_2"/>
    <property type="match status" value="1"/>
</dbReference>
<accession>A0AAX1N6C6</accession>
<dbReference type="AlphaFoldDB" id="A0AAX1N6C6"/>
<dbReference type="GO" id="GO:0003700">
    <property type="term" value="F:DNA-binding transcription factor activity"/>
    <property type="evidence" value="ECO:0007669"/>
    <property type="project" value="InterPro"/>
</dbReference>
<dbReference type="EMBL" id="CP076132">
    <property type="protein sequence ID" value="QWG01413.1"/>
    <property type="molecule type" value="Genomic_DNA"/>
</dbReference>
<keyword evidence="2" id="KW-0238">DNA-binding</keyword>
<organism evidence="5 6">
    <name type="scientific">Flammeovirga yaeyamensis</name>
    <dbReference type="NCBI Taxonomy" id="367791"/>
    <lineage>
        <taxon>Bacteria</taxon>
        <taxon>Pseudomonadati</taxon>
        <taxon>Bacteroidota</taxon>
        <taxon>Cytophagia</taxon>
        <taxon>Cytophagales</taxon>
        <taxon>Flammeovirgaceae</taxon>
        <taxon>Flammeovirga</taxon>
    </lineage>
</organism>
<evidence type="ECO:0000256" key="3">
    <source>
        <dbReference type="ARBA" id="ARBA00023163"/>
    </source>
</evidence>
<dbReference type="Pfam" id="PF12833">
    <property type="entry name" value="HTH_18"/>
    <property type="match status" value="1"/>
</dbReference>
<protein>
    <submittedName>
        <fullName evidence="5">Helix-turn-helix domain-containing protein</fullName>
    </submittedName>
</protein>
<dbReference type="InterPro" id="IPR037923">
    <property type="entry name" value="HTH-like"/>
</dbReference>
<gene>
    <name evidence="5" type="ORF">KMW28_17365</name>
</gene>
<dbReference type="PANTHER" id="PTHR43280">
    <property type="entry name" value="ARAC-FAMILY TRANSCRIPTIONAL REGULATOR"/>
    <property type="match status" value="1"/>
</dbReference>
<feature type="domain" description="HTH araC/xylS-type" evidence="4">
    <location>
        <begin position="188"/>
        <end position="286"/>
    </location>
</feature>
<reference evidence="5 6" key="1">
    <citation type="submission" date="2021-05" db="EMBL/GenBank/DDBJ databases">
        <title>Comparative genomic studies on the polysaccharide-degrading batcterial strains of the Flammeovirga genus.</title>
        <authorList>
            <person name="Zewei F."/>
            <person name="Zheng Z."/>
            <person name="Yu L."/>
            <person name="Ruyue G."/>
            <person name="Yanhong M."/>
            <person name="Yuanyuan C."/>
            <person name="Jingyan G."/>
            <person name="Wenjun H."/>
        </authorList>
    </citation>
    <scope>NUCLEOTIDE SEQUENCE [LARGE SCALE GENOMIC DNA]</scope>
    <source>
        <strain evidence="5 6">NBRC:100898</strain>
    </source>
</reference>
<dbReference type="InterPro" id="IPR009057">
    <property type="entry name" value="Homeodomain-like_sf"/>
</dbReference>
<name>A0AAX1N6C6_9BACT</name>
<dbReference type="InterPro" id="IPR020449">
    <property type="entry name" value="Tscrpt_reg_AraC-type_HTH"/>
</dbReference>
<dbReference type="SMART" id="SM00342">
    <property type="entry name" value="HTH_ARAC"/>
    <property type="match status" value="1"/>
</dbReference>
<evidence type="ECO:0000313" key="5">
    <source>
        <dbReference type="EMBL" id="QWG01413.1"/>
    </source>
</evidence>
<dbReference type="Gene3D" id="1.10.10.60">
    <property type="entry name" value="Homeodomain-like"/>
    <property type="match status" value="1"/>
</dbReference>
<proteinExistence type="predicted"/>
<evidence type="ECO:0000313" key="6">
    <source>
        <dbReference type="Proteomes" id="UP000678679"/>
    </source>
</evidence>
<dbReference type="PANTHER" id="PTHR43280:SF32">
    <property type="entry name" value="TRANSCRIPTIONAL REGULATORY PROTEIN"/>
    <property type="match status" value="1"/>
</dbReference>
<dbReference type="GO" id="GO:0043565">
    <property type="term" value="F:sequence-specific DNA binding"/>
    <property type="evidence" value="ECO:0007669"/>
    <property type="project" value="InterPro"/>
</dbReference>
<evidence type="ECO:0000256" key="1">
    <source>
        <dbReference type="ARBA" id="ARBA00023015"/>
    </source>
</evidence>
<dbReference type="SUPFAM" id="SSF51215">
    <property type="entry name" value="Regulatory protein AraC"/>
    <property type="match status" value="1"/>
</dbReference>
<dbReference type="SUPFAM" id="SSF46689">
    <property type="entry name" value="Homeodomain-like"/>
    <property type="match status" value="1"/>
</dbReference>
<evidence type="ECO:0000259" key="4">
    <source>
        <dbReference type="PROSITE" id="PS01124"/>
    </source>
</evidence>
<keyword evidence="3" id="KW-0804">Transcription</keyword>
<dbReference type="KEGG" id="fya:KMW28_17365"/>
<dbReference type="PRINTS" id="PR00032">
    <property type="entry name" value="HTHARAC"/>
</dbReference>
<sequence length="290" mass="34536">MTNHPKEIQKHYYKKQWYKDIEFNIEPIEDVFDKVGEKLFHPHRLDFHQFILVTEGGGDHEVDFNHLKLKKNSIVPLIIGQIQSFKKQQNIKGYVIVFTSNFLVHEKVDQKYLYDFLTFNTLIQPFLLDSTPEINQLVEICYQTFQNKEVFEYEESLRALLKTIILKIEQEKRRFVKFQQSELVGLSMKFNKTLEEKISYKTKVSDVFRELTEDPKKISLAVKETTLKTPKQLLDERIVLELKRLLSYTDLSIKEIAFQLGFDETSNFTNYFKKHTDLTPTEFRNMMVKS</sequence>